<feature type="non-terminal residue" evidence="1">
    <location>
        <position position="1"/>
    </location>
</feature>
<dbReference type="AlphaFoldDB" id="A0AAN5D3V8"/>
<reference evidence="2" key="1">
    <citation type="submission" date="2022-10" db="EMBL/GenBank/DDBJ databases">
        <title>Genome assembly of Pristionchus species.</title>
        <authorList>
            <person name="Yoshida K."/>
            <person name="Sommer R.J."/>
        </authorList>
    </citation>
    <scope>NUCLEOTIDE SEQUENCE [LARGE SCALE GENOMIC DNA]</scope>
    <source>
        <strain evidence="2">RS5460</strain>
    </source>
</reference>
<accession>A0AAN5D3V8</accession>
<sequence>AMFSRKVDSLYINTLWVPGDQFVEELKQRISALDKKVRFSAACRCQEDTVHLLFIASHQSRKFRFQIVHHSREQDNIGIFQSASEMYQEEVNALLFTC</sequence>
<organism evidence="1 2">
    <name type="scientific">Pristionchus mayeri</name>
    <dbReference type="NCBI Taxonomy" id="1317129"/>
    <lineage>
        <taxon>Eukaryota</taxon>
        <taxon>Metazoa</taxon>
        <taxon>Ecdysozoa</taxon>
        <taxon>Nematoda</taxon>
        <taxon>Chromadorea</taxon>
        <taxon>Rhabditida</taxon>
        <taxon>Rhabditina</taxon>
        <taxon>Diplogasteromorpha</taxon>
        <taxon>Diplogasteroidea</taxon>
        <taxon>Neodiplogasteridae</taxon>
        <taxon>Pristionchus</taxon>
    </lineage>
</organism>
<keyword evidence="2" id="KW-1185">Reference proteome</keyword>
<gene>
    <name evidence="1" type="ORF">PMAYCL1PPCAC_26273</name>
</gene>
<comment type="caution">
    <text evidence="1">The sequence shown here is derived from an EMBL/GenBank/DDBJ whole genome shotgun (WGS) entry which is preliminary data.</text>
</comment>
<protein>
    <submittedName>
        <fullName evidence="1">Uncharacterized protein</fullName>
    </submittedName>
</protein>
<dbReference type="Proteomes" id="UP001328107">
    <property type="component" value="Unassembled WGS sequence"/>
</dbReference>
<name>A0AAN5D3V8_9BILA</name>
<proteinExistence type="predicted"/>
<evidence type="ECO:0000313" key="1">
    <source>
        <dbReference type="EMBL" id="GMR56078.1"/>
    </source>
</evidence>
<evidence type="ECO:0000313" key="2">
    <source>
        <dbReference type="Proteomes" id="UP001328107"/>
    </source>
</evidence>
<dbReference type="EMBL" id="BTRK01000005">
    <property type="protein sequence ID" value="GMR56078.1"/>
    <property type="molecule type" value="Genomic_DNA"/>
</dbReference>